<reference evidence="1" key="1">
    <citation type="journal article" date="2015" name="Nature">
        <title>Complex archaea that bridge the gap between prokaryotes and eukaryotes.</title>
        <authorList>
            <person name="Spang A."/>
            <person name="Saw J.H."/>
            <person name="Jorgensen S.L."/>
            <person name="Zaremba-Niedzwiedzka K."/>
            <person name="Martijn J."/>
            <person name="Lind A.E."/>
            <person name="van Eijk R."/>
            <person name="Schleper C."/>
            <person name="Guy L."/>
            <person name="Ettema T.J."/>
        </authorList>
    </citation>
    <scope>NUCLEOTIDE SEQUENCE</scope>
</reference>
<gene>
    <name evidence="1" type="ORF">LCGC14_2730250</name>
</gene>
<dbReference type="AlphaFoldDB" id="A0A0F8Z7L0"/>
<feature type="non-terminal residue" evidence="1">
    <location>
        <position position="327"/>
    </location>
</feature>
<dbReference type="EMBL" id="LAZR01049405">
    <property type="protein sequence ID" value="KKK89723.1"/>
    <property type="molecule type" value="Genomic_DNA"/>
</dbReference>
<accession>A0A0F8Z7L0</accession>
<sequence>MVNPLIRKIPKMTGRGTGGHKSAGILDDHAVRKNIATKEGTIEHVPTEENHITNKGYVDDQATKSTIELFLTNNASDIANYKDLEIDVITATEEKITQAITANSTTLIAAFASILDDPEIDAIELLENGIYDYHAHIETNFGQGMTAFWEFYHRTAGGTETLIGTSHDTAILTITEEQYEVHASVTNDTAFVAGDRIVIKVYGRNDNSVARNITINMEGDTVSRVEFPGFIKPGALSFWTRAGTVLSPKTAGDNIETTGTGVFEGLTPYNNGTADLGSGAFKWRSLFLSSDASVGGNINVTGTVDGIDIATDVAANTLKDTDVNHNV</sequence>
<comment type="caution">
    <text evidence="1">The sequence shown here is derived from an EMBL/GenBank/DDBJ whole genome shotgun (WGS) entry which is preliminary data.</text>
</comment>
<protein>
    <submittedName>
        <fullName evidence="1">Uncharacterized protein</fullName>
    </submittedName>
</protein>
<organism evidence="1">
    <name type="scientific">marine sediment metagenome</name>
    <dbReference type="NCBI Taxonomy" id="412755"/>
    <lineage>
        <taxon>unclassified sequences</taxon>
        <taxon>metagenomes</taxon>
        <taxon>ecological metagenomes</taxon>
    </lineage>
</organism>
<proteinExistence type="predicted"/>
<evidence type="ECO:0000313" key="1">
    <source>
        <dbReference type="EMBL" id="KKK89723.1"/>
    </source>
</evidence>
<name>A0A0F8Z7L0_9ZZZZ</name>